<organism evidence="1 2">
    <name type="scientific">Dinothrombium tinctorium</name>
    <dbReference type="NCBI Taxonomy" id="1965070"/>
    <lineage>
        <taxon>Eukaryota</taxon>
        <taxon>Metazoa</taxon>
        <taxon>Ecdysozoa</taxon>
        <taxon>Arthropoda</taxon>
        <taxon>Chelicerata</taxon>
        <taxon>Arachnida</taxon>
        <taxon>Acari</taxon>
        <taxon>Acariformes</taxon>
        <taxon>Trombidiformes</taxon>
        <taxon>Prostigmata</taxon>
        <taxon>Anystina</taxon>
        <taxon>Parasitengona</taxon>
        <taxon>Trombidioidea</taxon>
        <taxon>Trombidiidae</taxon>
        <taxon>Dinothrombium</taxon>
    </lineage>
</organism>
<dbReference type="Pfam" id="PF05742">
    <property type="entry name" value="TANGO2"/>
    <property type="match status" value="1"/>
</dbReference>
<name>A0A3S3SP47_9ACAR</name>
<proteinExistence type="predicted"/>
<accession>A0A3S3SP47</accession>
<dbReference type="InterPro" id="IPR008551">
    <property type="entry name" value="TANGO2"/>
</dbReference>
<protein>
    <submittedName>
        <fullName evidence="1">Uncharacterized protein</fullName>
    </submittedName>
</protein>
<evidence type="ECO:0000313" key="2">
    <source>
        <dbReference type="Proteomes" id="UP000285301"/>
    </source>
</evidence>
<dbReference type="OrthoDB" id="191601at2759"/>
<dbReference type="EMBL" id="NCKU01000144">
    <property type="protein sequence ID" value="RWS16938.1"/>
    <property type="molecule type" value="Genomic_DNA"/>
</dbReference>
<dbReference type="GO" id="GO:0009306">
    <property type="term" value="P:protein secretion"/>
    <property type="evidence" value="ECO:0007669"/>
    <property type="project" value="TreeGrafter"/>
</dbReference>
<dbReference type="PANTHER" id="PTHR17985:SF8">
    <property type="entry name" value="TRANSPORT AND GOLGI ORGANIZATION PROTEIN 2 HOMOLOG"/>
    <property type="match status" value="1"/>
</dbReference>
<reference evidence="1 2" key="1">
    <citation type="journal article" date="2018" name="Gigascience">
        <title>Genomes of trombidid mites reveal novel predicted allergens and laterally-transferred genes associated with secondary metabolism.</title>
        <authorList>
            <person name="Dong X."/>
            <person name="Chaisiri K."/>
            <person name="Xia D."/>
            <person name="Armstrong S.D."/>
            <person name="Fang Y."/>
            <person name="Donnelly M.J."/>
            <person name="Kadowaki T."/>
            <person name="McGarry J.W."/>
            <person name="Darby A.C."/>
            <person name="Makepeace B.L."/>
        </authorList>
    </citation>
    <scope>NUCLEOTIDE SEQUENCE [LARGE SCALE GENOMIC DNA]</scope>
    <source>
        <strain evidence="1">UoL-WK</strain>
    </source>
</reference>
<dbReference type="GO" id="GO:0007030">
    <property type="term" value="P:Golgi organization"/>
    <property type="evidence" value="ECO:0007669"/>
    <property type="project" value="TreeGrafter"/>
</dbReference>
<dbReference type="AlphaFoldDB" id="A0A3S3SP47"/>
<dbReference type="GO" id="GO:0005794">
    <property type="term" value="C:Golgi apparatus"/>
    <property type="evidence" value="ECO:0007669"/>
    <property type="project" value="TreeGrafter"/>
</dbReference>
<dbReference type="Proteomes" id="UP000285301">
    <property type="component" value="Unassembled WGS sequence"/>
</dbReference>
<gene>
    <name evidence="1" type="ORF">B4U79_05765</name>
</gene>
<evidence type="ECO:0000313" key="1">
    <source>
        <dbReference type="EMBL" id="RWS16938.1"/>
    </source>
</evidence>
<feature type="non-terminal residue" evidence="1">
    <location>
        <position position="1"/>
    </location>
</feature>
<keyword evidence="2" id="KW-1185">Reference proteome</keyword>
<dbReference type="PANTHER" id="PTHR17985">
    <property type="entry name" value="SER/THR-RICH PROTEIN T10 IN DGCR REGION"/>
    <property type="match status" value="1"/>
</dbReference>
<comment type="caution">
    <text evidence="1">The sequence shown here is derived from an EMBL/GenBank/DDBJ whole genome shotgun (WGS) entry which is preliminary data.</text>
</comment>
<sequence>QQKQRASITQRVSDSVVDSRNMCLLFLKFKQNAAKEEYSLILVSVRDEYYERPTKLAMRWKESEIIGAHSLKMTAQDMETNREGGTWIAVNTESGKIAVLLNILQRDAELNKRPRGLLVPDYLKNDASPQNHLENIAQIADKYNGFVLVCIQMNPSNLFEVCFFSNGYYDKPQALSPGVYAFGNSFNPDHPWPKVSYGKDRFEEVIDRHKTVHTKDALIADLFDMLSDRTQVELDEQMLKQGSDKTLFYMQRLNSLYVEIPEKKYGTRTWTIILIDGNKNGDFIERTMKEPIDCDGTKNIRKVFI</sequence>